<reference evidence="1" key="1">
    <citation type="submission" date="2022-09" db="EMBL/GenBank/DDBJ databases">
        <title>Actin cytoskeleton and complex cell architecture in an #Asgard archaeon.</title>
        <authorList>
            <person name="Ponce Toledo R.I."/>
            <person name="Schleper C."/>
            <person name="Rodrigues Oliveira T."/>
            <person name="Wollweber F."/>
            <person name="Xu J."/>
            <person name="Rittmann S."/>
            <person name="Klingl A."/>
            <person name="Pilhofer M."/>
        </authorList>
    </citation>
    <scope>NUCLEOTIDE SEQUENCE</scope>
    <source>
        <strain evidence="1">B-35</strain>
    </source>
</reference>
<sequence>MIEEIHYFHEKIRKYEKELIDFYVDINYSYGRAKKCVEIYAYFMIHKRLNQPVLKKLTGFSRSTISAILFELLDLKVIKTDGIHDKIKEYIINYDYGRLILGNQDPRVKNISFMKKFFNDAINQKENLSNSFEKSHWVKRIKDIEFIHWYYFEELHKQNKKWDFIQINLSPLVEEYEFSPEFVSIEAEFHQQLIDIDYFQENDEKMTWLNCYFLTRECLSLAQLEQLTQYDRRTILRRLDELIDVGLITYDLHTKAYRMHSVTHSFGKTERNLLKKLEQYKTKFSQYFNDFSQKTSELNVYHGYHYIVVQLMHILNDIEKRTKYYSAIPLIMDESLI</sequence>
<proteinExistence type="predicted"/>
<organism evidence="1 2">
    <name type="scientific">Candidatus Lokiarchaeum ossiferum</name>
    <dbReference type="NCBI Taxonomy" id="2951803"/>
    <lineage>
        <taxon>Archaea</taxon>
        <taxon>Promethearchaeati</taxon>
        <taxon>Promethearchaeota</taxon>
        <taxon>Promethearchaeia</taxon>
        <taxon>Promethearchaeales</taxon>
        <taxon>Promethearchaeaceae</taxon>
        <taxon>Candidatus Lokiarchaeum</taxon>
    </lineage>
</organism>
<gene>
    <name evidence="1" type="ORF">NEF87_000867</name>
</gene>
<name>A0ABY6HM48_9ARCH</name>
<protein>
    <recommendedName>
        <fullName evidence="3">MarR family transcriptional regulator</fullName>
    </recommendedName>
</protein>
<evidence type="ECO:0000313" key="1">
    <source>
        <dbReference type="EMBL" id="UYP44582.1"/>
    </source>
</evidence>
<evidence type="ECO:0000313" key="2">
    <source>
        <dbReference type="Proteomes" id="UP001208689"/>
    </source>
</evidence>
<keyword evidence="2" id="KW-1185">Reference proteome</keyword>
<dbReference type="Proteomes" id="UP001208689">
    <property type="component" value="Chromosome"/>
</dbReference>
<accession>A0ABY6HM48</accession>
<evidence type="ECO:0008006" key="3">
    <source>
        <dbReference type="Google" id="ProtNLM"/>
    </source>
</evidence>
<dbReference type="EMBL" id="CP104013">
    <property type="protein sequence ID" value="UYP44582.1"/>
    <property type="molecule type" value="Genomic_DNA"/>
</dbReference>